<name>A0ABS5M5C6_9MICO</name>
<feature type="signal peptide" evidence="1">
    <location>
        <begin position="1"/>
        <end position="25"/>
    </location>
</feature>
<evidence type="ECO:0000313" key="3">
    <source>
        <dbReference type="Proteomes" id="UP000811492"/>
    </source>
</evidence>
<reference evidence="2 3" key="1">
    <citation type="submission" date="2021-02" db="EMBL/GenBank/DDBJ databases">
        <title>Draft genome and description of Leucobacter sp nov strain Marseille-Q4368.</title>
        <authorList>
            <person name="Boxberger M."/>
            <person name="La Scola B."/>
        </authorList>
    </citation>
    <scope>NUCLEOTIDE SEQUENCE [LARGE SCALE GENOMIC DNA]</scope>
    <source>
        <strain evidence="2 3">Marseille-Q4368</strain>
    </source>
</reference>
<keyword evidence="1" id="KW-0732">Signal</keyword>
<comment type="caution">
    <text evidence="2">The sequence shown here is derived from an EMBL/GenBank/DDBJ whole genome shotgun (WGS) entry which is preliminary data.</text>
</comment>
<dbReference type="RefSeq" id="WP_211649409.1">
    <property type="nucleotide sequence ID" value="NZ_JAFEVO010000001.1"/>
</dbReference>
<evidence type="ECO:0000256" key="1">
    <source>
        <dbReference type="SAM" id="SignalP"/>
    </source>
</evidence>
<feature type="chain" id="PRO_5045364182" evidence="1">
    <location>
        <begin position="26"/>
        <end position="223"/>
    </location>
</feature>
<protein>
    <submittedName>
        <fullName evidence="2">Uncharacterized protein</fullName>
    </submittedName>
</protein>
<dbReference type="EMBL" id="JAFEVO010000001">
    <property type="protein sequence ID" value="MBS3182393.1"/>
    <property type="molecule type" value="Genomic_DNA"/>
</dbReference>
<accession>A0ABS5M5C6</accession>
<sequence length="223" mass="22852">MKKTMISKGFAAAAAALLFSGALVASGGSAAFAEPDVSSSVAEPGTVDAAAPELPDVLTDEEMEALTADMQNLDDGPMEFVPEAGATPDSGASLSAKAAAPVCTQNTGVIWERTSGKKKYEFGSIGGKPSIKCGGKPVAALSLTSTIYKKNSIGAWVKVAGPFKSFNSGMASLQPTNVEYICKSNSKKNQFRLVANGSVTYYGLKPIAGGSYSETDKLGLSCS</sequence>
<evidence type="ECO:0000313" key="2">
    <source>
        <dbReference type="EMBL" id="MBS3182393.1"/>
    </source>
</evidence>
<proteinExistence type="predicted"/>
<organism evidence="2 3">
    <name type="scientific">Leucobacter manosquensis</name>
    <dbReference type="NCBI Taxonomy" id="2810611"/>
    <lineage>
        <taxon>Bacteria</taxon>
        <taxon>Bacillati</taxon>
        <taxon>Actinomycetota</taxon>
        <taxon>Actinomycetes</taxon>
        <taxon>Micrococcales</taxon>
        <taxon>Microbacteriaceae</taxon>
        <taxon>Leucobacter</taxon>
    </lineage>
</organism>
<gene>
    <name evidence="2" type="ORF">JSQ98_09340</name>
</gene>
<keyword evidence="3" id="KW-1185">Reference proteome</keyword>
<dbReference type="Proteomes" id="UP000811492">
    <property type="component" value="Unassembled WGS sequence"/>
</dbReference>